<reference evidence="1 2" key="1">
    <citation type="submission" date="2016-10" db="EMBL/GenBank/DDBJ databases">
        <title>Comparative genomics of Bacillus thuringiensis reveals a path to pathogens against multiple invertebrate hosts.</title>
        <authorList>
            <person name="Zheng J."/>
            <person name="Gao Q."/>
            <person name="Liu H."/>
            <person name="Peng D."/>
            <person name="Ruan L."/>
            <person name="Sun M."/>
        </authorList>
    </citation>
    <scope>NUCLEOTIDE SEQUENCE [LARGE SCALE GENOMIC DNA]</scope>
    <source>
        <strain evidence="1">BGSC 4BX1</strain>
    </source>
</reference>
<proteinExistence type="predicted"/>
<sequence>MASILEKMMNTGTEITISGVKVTMRRLNVTDVWRFAKIISKVGRSAMANFADFGKDKQEMDELTKVAESLPEEEKQAQLAALKEKQQQKGLEFAFRVLTMIPACEDDFTEFFASLLKVKADEFRQFPPEAMVAVIQGLLESEDLMTFFNQVKGLVKVQSEKWSKSAVIPAAAPIQA</sequence>
<protein>
    <submittedName>
        <fullName evidence="1">Uncharacterized protein</fullName>
    </submittedName>
</protein>
<dbReference type="Proteomes" id="UP000195089">
    <property type="component" value="Unassembled WGS sequence"/>
</dbReference>
<dbReference type="EMBL" id="NFDL01000047">
    <property type="protein sequence ID" value="OTY44585.1"/>
    <property type="molecule type" value="Genomic_DNA"/>
</dbReference>
<gene>
    <name evidence="1" type="ORF">BK742_13230</name>
</gene>
<organism evidence="1 2">
    <name type="scientific">Bacillus thuringiensis serovar pingluonsis</name>
    <dbReference type="NCBI Taxonomy" id="180881"/>
    <lineage>
        <taxon>Bacteria</taxon>
        <taxon>Bacillati</taxon>
        <taxon>Bacillota</taxon>
        <taxon>Bacilli</taxon>
        <taxon>Bacillales</taxon>
        <taxon>Bacillaceae</taxon>
        <taxon>Bacillus</taxon>
        <taxon>Bacillus cereus group</taxon>
    </lineage>
</organism>
<evidence type="ECO:0000313" key="1">
    <source>
        <dbReference type="EMBL" id="OTY44585.1"/>
    </source>
</evidence>
<evidence type="ECO:0000313" key="2">
    <source>
        <dbReference type="Proteomes" id="UP000195089"/>
    </source>
</evidence>
<dbReference type="AlphaFoldDB" id="A0A243BG62"/>
<dbReference type="RefSeq" id="WP_088119544.1">
    <property type="nucleotide sequence ID" value="NZ_NFDL01000047.1"/>
</dbReference>
<accession>A0A243BG62</accession>
<comment type="caution">
    <text evidence="1">The sequence shown here is derived from an EMBL/GenBank/DDBJ whole genome shotgun (WGS) entry which is preliminary data.</text>
</comment>
<name>A0A243BG62_BACTU</name>